<evidence type="ECO:0000256" key="2">
    <source>
        <dbReference type="ARBA" id="ARBA00023110"/>
    </source>
</evidence>
<dbReference type="InterPro" id="IPR001179">
    <property type="entry name" value="PPIase_FKBP_dom"/>
</dbReference>
<comment type="similarity">
    <text evidence="4">Belongs to the FKBP-type PPIase family.</text>
</comment>
<dbReference type="RefSeq" id="WP_009056995.1">
    <property type="nucleotide sequence ID" value="NZ_AJYA01000057.1"/>
</dbReference>
<organism evidence="6 7">
    <name type="scientific">Nitritalea halalkaliphila LW7</name>
    <dbReference type="NCBI Taxonomy" id="1189621"/>
    <lineage>
        <taxon>Bacteria</taxon>
        <taxon>Pseudomonadati</taxon>
        <taxon>Bacteroidota</taxon>
        <taxon>Cytophagia</taxon>
        <taxon>Cytophagales</taxon>
        <taxon>Cyclobacteriaceae</taxon>
        <taxon>Nitritalea</taxon>
    </lineage>
</organism>
<dbReference type="InterPro" id="IPR046357">
    <property type="entry name" value="PPIase_dom_sf"/>
</dbReference>
<feature type="domain" description="PPIase FKBP-type" evidence="5">
    <location>
        <begin position="1"/>
        <end position="49"/>
    </location>
</feature>
<protein>
    <recommendedName>
        <fullName evidence="4">Peptidyl-prolyl cis-trans isomerase</fullName>
        <ecNumber evidence="4">5.2.1.8</ecNumber>
    </recommendedName>
</protein>
<dbReference type="EC" id="5.2.1.8" evidence="4"/>
<proteinExistence type="inferred from homology"/>
<name>I5BVW3_9BACT</name>
<keyword evidence="3 4" id="KW-0413">Isomerase</keyword>
<dbReference type="STRING" id="1189621.A3SI_17519"/>
<dbReference type="GO" id="GO:0003755">
    <property type="term" value="F:peptidyl-prolyl cis-trans isomerase activity"/>
    <property type="evidence" value="ECO:0007669"/>
    <property type="project" value="UniProtKB-UniRule"/>
</dbReference>
<evidence type="ECO:0000259" key="5">
    <source>
        <dbReference type="PROSITE" id="PS50059"/>
    </source>
</evidence>
<evidence type="ECO:0000256" key="4">
    <source>
        <dbReference type="RuleBase" id="RU003915"/>
    </source>
</evidence>
<keyword evidence="7" id="KW-1185">Reference proteome</keyword>
<dbReference type="Proteomes" id="UP000005551">
    <property type="component" value="Unassembled WGS sequence"/>
</dbReference>
<comment type="caution">
    <text evidence="6">The sequence shown here is derived from an EMBL/GenBank/DDBJ whole genome shotgun (WGS) entry which is preliminary data.</text>
</comment>
<dbReference type="SUPFAM" id="SSF54534">
    <property type="entry name" value="FKBP-like"/>
    <property type="match status" value="1"/>
</dbReference>
<sequence length="49" mass="5522">MNIGFQRLRSGAKAIILVPSALGFQDRDDLLRIPPDSNLIYEVEFLGFD</sequence>
<evidence type="ECO:0000313" key="6">
    <source>
        <dbReference type="EMBL" id="EIM73715.1"/>
    </source>
</evidence>
<reference evidence="6 7" key="1">
    <citation type="submission" date="2012-05" db="EMBL/GenBank/DDBJ databases">
        <title>Genome sequence of Nitritalea halalkaliphila LW7.</title>
        <authorList>
            <person name="Jangir P.K."/>
            <person name="Singh A."/>
            <person name="Shivaji S."/>
            <person name="Sharma R."/>
        </authorList>
    </citation>
    <scope>NUCLEOTIDE SEQUENCE [LARGE SCALE GENOMIC DNA]</scope>
    <source>
        <strain evidence="6 7">LW7</strain>
    </source>
</reference>
<dbReference type="Gene3D" id="3.10.50.40">
    <property type="match status" value="1"/>
</dbReference>
<dbReference type="EMBL" id="AJYA01000057">
    <property type="protein sequence ID" value="EIM73715.1"/>
    <property type="molecule type" value="Genomic_DNA"/>
</dbReference>
<evidence type="ECO:0000313" key="7">
    <source>
        <dbReference type="Proteomes" id="UP000005551"/>
    </source>
</evidence>
<evidence type="ECO:0000256" key="3">
    <source>
        <dbReference type="PROSITE-ProRule" id="PRU00277"/>
    </source>
</evidence>
<evidence type="ECO:0000256" key="1">
    <source>
        <dbReference type="ARBA" id="ARBA00000971"/>
    </source>
</evidence>
<dbReference type="AlphaFoldDB" id="I5BVW3"/>
<keyword evidence="2 3" id="KW-0697">Rotamase</keyword>
<gene>
    <name evidence="6" type="ORF">A3SI_17519</name>
</gene>
<accession>I5BVW3</accession>
<comment type="catalytic activity">
    <reaction evidence="1 3 4">
        <text>[protein]-peptidylproline (omega=180) = [protein]-peptidylproline (omega=0)</text>
        <dbReference type="Rhea" id="RHEA:16237"/>
        <dbReference type="Rhea" id="RHEA-COMP:10747"/>
        <dbReference type="Rhea" id="RHEA-COMP:10748"/>
        <dbReference type="ChEBI" id="CHEBI:83833"/>
        <dbReference type="ChEBI" id="CHEBI:83834"/>
        <dbReference type="EC" id="5.2.1.8"/>
    </reaction>
</comment>
<dbReference type="PROSITE" id="PS50059">
    <property type="entry name" value="FKBP_PPIASE"/>
    <property type="match status" value="1"/>
</dbReference>
<dbReference type="Pfam" id="PF00254">
    <property type="entry name" value="FKBP_C"/>
    <property type="match status" value="1"/>
</dbReference>